<feature type="transmembrane region" description="Helical" evidence="1">
    <location>
        <begin position="12"/>
        <end position="31"/>
    </location>
</feature>
<evidence type="ECO:0000313" key="2">
    <source>
        <dbReference type="EMBL" id="MBM6576186.1"/>
    </source>
</evidence>
<dbReference type="Proteomes" id="UP000763641">
    <property type="component" value="Unassembled WGS sequence"/>
</dbReference>
<comment type="caution">
    <text evidence="2">The sequence shown here is derived from an EMBL/GenBank/DDBJ whole genome shotgun (WGS) entry which is preliminary data.</text>
</comment>
<proteinExistence type="predicted"/>
<name>A0ABS2D5I6_9SPHN</name>
<keyword evidence="1" id="KW-0472">Membrane</keyword>
<evidence type="ECO:0000313" key="3">
    <source>
        <dbReference type="Proteomes" id="UP000763641"/>
    </source>
</evidence>
<accession>A0ABS2D5I6</accession>
<organism evidence="2 3">
    <name type="scientific">Sphingomonas longa</name>
    <dbReference type="NCBI Taxonomy" id="2778730"/>
    <lineage>
        <taxon>Bacteria</taxon>
        <taxon>Pseudomonadati</taxon>
        <taxon>Pseudomonadota</taxon>
        <taxon>Alphaproteobacteria</taxon>
        <taxon>Sphingomonadales</taxon>
        <taxon>Sphingomonadaceae</taxon>
        <taxon>Sphingomonas</taxon>
    </lineage>
</organism>
<gene>
    <name evidence="2" type="ORF">ILT43_07370</name>
</gene>
<dbReference type="EMBL" id="JAFEMC010000002">
    <property type="protein sequence ID" value="MBM6576186.1"/>
    <property type="molecule type" value="Genomic_DNA"/>
</dbReference>
<evidence type="ECO:0000256" key="1">
    <source>
        <dbReference type="SAM" id="Phobius"/>
    </source>
</evidence>
<dbReference type="RefSeq" id="WP_204197478.1">
    <property type="nucleotide sequence ID" value="NZ_JAFEMC010000002.1"/>
</dbReference>
<feature type="transmembrane region" description="Helical" evidence="1">
    <location>
        <begin position="43"/>
        <end position="64"/>
    </location>
</feature>
<keyword evidence="1" id="KW-1133">Transmembrane helix</keyword>
<reference evidence="2 3" key="1">
    <citation type="submission" date="2020-12" db="EMBL/GenBank/DDBJ databases">
        <title>Sphingomonas sp.</title>
        <authorList>
            <person name="Kim M.K."/>
        </authorList>
    </citation>
    <scope>NUCLEOTIDE SEQUENCE [LARGE SCALE GENOMIC DNA]</scope>
    <source>
        <strain evidence="2 3">BT552</strain>
    </source>
</reference>
<sequence length="71" mass="7786">MTDPDALARRRYYIIRAVEISGVAGAIFGLVLMGRSDLLPPRILGFAIVLSAMAMIATVPRGLAQKWRSDR</sequence>
<keyword evidence="1" id="KW-0812">Transmembrane</keyword>
<keyword evidence="3" id="KW-1185">Reference proteome</keyword>
<protein>
    <submittedName>
        <fullName evidence="2">Uncharacterized protein</fullName>
    </submittedName>
</protein>